<keyword evidence="5" id="KW-0460">Magnesium</keyword>
<evidence type="ECO:0000256" key="6">
    <source>
        <dbReference type="ARBA" id="ARBA00023235"/>
    </source>
</evidence>
<reference evidence="11" key="1">
    <citation type="submission" date="2022-06" db="EMBL/GenBank/DDBJ databases">
        <title>Isolation and Genomics of Futiania mangrovii gen. nov., sp. nov., a Rare and Metabolically-versatile member in the Class Alphaproteobacteria.</title>
        <authorList>
            <person name="Liu L."/>
            <person name="Huang W.-C."/>
            <person name="Pan J."/>
            <person name="Li J."/>
            <person name="Huang Y."/>
            <person name="Du H."/>
            <person name="Liu Y."/>
            <person name="Li M."/>
        </authorList>
    </citation>
    <scope>NUCLEOTIDE SEQUENCE</scope>
    <source>
        <strain evidence="11">FT118</strain>
    </source>
</reference>
<accession>A0A9J6P9C4</accession>
<dbReference type="Pfam" id="PF02880">
    <property type="entry name" value="PGM_PMM_III"/>
    <property type="match status" value="1"/>
</dbReference>
<comment type="cofactor">
    <cofactor evidence="1">
        <name>Mg(2+)</name>
        <dbReference type="ChEBI" id="CHEBI:18420"/>
    </cofactor>
</comment>
<dbReference type="Pfam" id="PF02879">
    <property type="entry name" value="PGM_PMM_II"/>
    <property type="match status" value="1"/>
</dbReference>
<evidence type="ECO:0000259" key="8">
    <source>
        <dbReference type="Pfam" id="PF02878"/>
    </source>
</evidence>
<dbReference type="InterPro" id="IPR005841">
    <property type="entry name" value="Alpha-D-phosphohexomutase_SF"/>
</dbReference>
<keyword evidence="4" id="KW-0479">Metal-binding</keyword>
<dbReference type="PANTHER" id="PTHR43771">
    <property type="entry name" value="PHOSPHOMANNOMUTASE"/>
    <property type="match status" value="1"/>
</dbReference>
<dbReference type="GO" id="GO:0046872">
    <property type="term" value="F:metal ion binding"/>
    <property type="evidence" value="ECO:0007669"/>
    <property type="project" value="UniProtKB-KW"/>
</dbReference>
<dbReference type="InterPro" id="IPR005844">
    <property type="entry name" value="A-D-PHexomutase_a/b/a-I"/>
</dbReference>
<dbReference type="EMBL" id="JAMZFT010000001">
    <property type="protein sequence ID" value="MCP1334825.1"/>
    <property type="molecule type" value="Genomic_DNA"/>
</dbReference>
<evidence type="ECO:0000256" key="4">
    <source>
        <dbReference type="ARBA" id="ARBA00022723"/>
    </source>
</evidence>
<dbReference type="InterPro" id="IPR005843">
    <property type="entry name" value="A-D-PHexomutase_C"/>
</dbReference>
<dbReference type="InterPro" id="IPR016055">
    <property type="entry name" value="A-D-PHexomutase_a/b/a-I/II/III"/>
</dbReference>
<evidence type="ECO:0000313" key="11">
    <source>
        <dbReference type="EMBL" id="MCP1334825.1"/>
    </source>
</evidence>
<evidence type="ECO:0000256" key="2">
    <source>
        <dbReference type="ARBA" id="ARBA00010231"/>
    </source>
</evidence>
<dbReference type="Gene3D" id="3.30.310.50">
    <property type="entry name" value="Alpha-D-phosphohexomutase, C-terminal domain"/>
    <property type="match status" value="1"/>
</dbReference>
<dbReference type="InterPro" id="IPR005846">
    <property type="entry name" value="A-D-PHexomutase_a/b/a-III"/>
</dbReference>
<proteinExistence type="inferred from homology"/>
<dbReference type="RefSeq" id="WP_269330792.1">
    <property type="nucleotide sequence ID" value="NZ_JAMZFT010000001.1"/>
</dbReference>
<evidence type="ECO:0000256" key="1">
    <source>
        <dbReference type="ARBA" id="ARBA00001946"/>
    </source>
</evidence>
<dbReference type="GO" id="GO:0016868">
    <property type="term" value="F:intramolecular phosphotransferase activity"/>
    <property type="evidence" value="ECO:0007669"/>
    <property type="project" value="InterPro"/>
</dbReference>
<evidence type="ECO:0000256" key="5">
    <source>
        <dbReference type="ARBA" id="ARBA00022842"/>
    </source>
</evidence>
<evidence type="ECO:0000259" key="10">
    <source>
        <dbReference type="Pfam" id="PF02880"/>
    </source>
</evidence>
<dbReference type="InterPro" id="IPR005845">
    <property type="entry name" value="A-D-PHexomutase_a/b/a-II"/>
</dbReference>
<feature type="domain" description="Alpha-D-phosphohexomutase C-terminal" evidence="7">
    <location>
        <begin position="390"/>
        <end position="464"/>
    </location>
</feature>
<feature type="domain" description="Alpha-D-phosphohexomutase alpha/beta/alpha" evidence="9">
    <location>
        <begin position="183"/>
        <end position="270"/>
    </location>
</feature>
<evidence type="ECO:0000313" key="12">
    <source>
        <dbReference type="Proteomes" id="UP001055804"/>
    </source>
</evidence>
<dbReference type="AlphaFoldDB" id="A0A9J6P9C4"/>
<organism evidence="11 12">
    <name type="scientific">Futiania mangrovi</name>
    <dbReference type="NCBI Taxonomy" id="2959716"/>
    <lineage>
        <taxon>Bacteria</taxon>
        <taxon>Pseudomonadati</taxon>
        <taxon>Pseudomonadota</taxon>
        <taxon>Alphaproteobacteria</taxon>
        <taxon>Futianiales</taxon>
        <taxon>Futianiaceae</taxon>
        <taxon>Futiania</taxon>
    </lineage>
</organism>
<keyword evidence="3" id="KW-0597">Phosphoprotein</keyword>
<feature type="domain" description="Alpha-D-phosphohexomutase alpha/beta/alpha" evidence="8">
    <location>
        <begin position="28"/>
        <end position="148"/>
    </location>
</feature>
<name>A0A9J6P9C4_9PROT</name>
<gene>
    <name evidence="11" type="ORF">NJQ99_00200</name>
</gene>
<dbReference type="InterPro" id="IPR036900">
    <property type="entry name" value="A-D-PHexomutase_C_sf"/>
</dbReference>
<dbReference type="Pfam" id="PF00408">
    <property type="entry name" value="PGM_PMM_IV"/>
    <property type="match status" value="1"/>
</dbReference>
<protein>
    <submittedName>
        <fullName evidence="11">Phosphomannomutase/phosphoglucomutase</fullName>
    </submittedName>
</protein>
<evidence type="ECO:0000259" key="9">
    <source>
        <dbReference type="Pfam" id="PF02879"/>
    </source>
</evidence>
<dbReference type="CDD" id="cd03089">
    <property type="entry name" value="PMM_PGM"/>
    <property type="match status" value="1"/>
</dbReference>
<comment type="similarity">
    <text evidence="2">Belongs to the phosphohexose mutase family.</text>
</comment>
<dbReference type="SUPFAM" id="SSF53738">
    <property type="entry name" value="Phosphoglucomutase, first 3 domains"/>
    <property type="match status" value="3"/>
</dbReference>
<dbReference type="GO" id="GO:0005975">
    <property type="term" value="P:carbohydrate metabolic process"/>
    <property type="evidence" value="ECO:0007669"/>
    <property type="project" value="InterPro"/>
</dbReference>
<feature type="domain" description="Alpha-D-phosphohexomutase alpha/beta/alpha" evidence="10">
    <location>
        <begin position="275"/>
        <end position="382"/>
    </location>
</feature>
<keyword evidence="12" id="KW-1185">Reference proteome</keyword>
<dbReference type="Proteomes" id="UP001055804">
    <property type="component" value="Unassembled WGS sequence"/>
</dbReference>
<keyword evidence="6" id="KW-0413">Isomerase</keyword>
<evidence type="ECO:0000259" key="7">
    <source>
        <dbReference type="Pfam" id="PF00408"/>
    </source>
</evidence>
<dbReference type="PRINTS" id="PR00509">
    <property type="entry name" value="PGMPMM"/>
</dbReference>
<sequence length="489" mass="49796">MSTRARFQLTQAGQTAAESLQPLPQGAVRRYDIRGRYPDEIAPGNVRALGRALALRAGGPGAAVVVGRDGRVSSPVLYEALIEGLVEGGAAVGALGLATSPQVYHAAHATGAVAAAVVTASHNPPDMNGVKIVLNGLPLWAEELAALNATIPGLPPAPGGGTRTARDLSETYVADLLAPLALDAARRLTVVWDAGNGAAGPVLVRLAARLPGRHEILNARVDGRFPAHPPDPTKPANLAALRARVLEAGADLGLALDGDGDRAVAVDNAGRIVSGDALMMLVLPRVLAARPGAPVALDIKASDAVETLARALGGRPERTPSGHAAVKTALARSGAAFAGEVTGHFYFADRHPGWDDGIHAGLRLIEVLAASDRPLAALVDALPCWPSTPEIRLPVAEADKAAALGALRTGAETAGLALCLLDGVRARGDGWWWLARASNTEPALTLRCEGGTEAAFAHACADLAGRLAALGLPVPSEIAGPACTVPGGT</sequence>
<comment type="caution">
    <text evidence="11">The sequence shown here is derived from an EMBL/GenBank/DDBJ whole genome shotgun (WGS) entry which is preliminary data.</text>
</comment>
<dbReference type="PANTHER" id="PTHR43771:SF1">
    <property type="entry name" value="PHOSPHOMANNOMUTASE"/>
    <property type="match status" value="1"/>
</dbReference>
<evidence type="ECO:0000256" key="3">
    <source>
        <dbReference type="ARBA" id="ARBA00022553"/>
    </source>
</evidence>
<dbReference type="Pfam" id="PF02878">
    <property type="entry name" value="PGM_PMM_I"/>
    <property type="match status" value="1"/>
</dbReference>
<dbReference type="SUPFAM" id="SSF55957">
    <property type="entry name" value="Phosphoglucomutase, C-terminal domain"/>
    <property type="match status" value="1"/>
</dbReference>
<dbReference type="Gene3D" id="3.40.120.10">
    <property type="entry name" value="Alpha-D-Glucose-1,6-Bisphosphate, subunit A, domain 3"/>
    <property type="match status" value="3"/>
</dbReference>